<comment type="subcellular location">
    <subcellularLocation>
        <location evidence="1 12">Cell outer membrane</location>
        <topology evidence="1 12">Multi-pass membrane protein</topology>
    </subcellularLocation>
</comment>
<feature type="signal peptide" evidence="14">
    <location>
        <begin position="1"/>
        <end position="22"/>
    </location>
</feature>
<feature type="domain" description="TonB-dependent receptor plug" evidence="16">
    <location>
        <begin position="47"/>
        <end position="156"/>
    </location>
</feature>
<organism evidence="17 18">
    <name type="scientific">Sphingobium jiangsuense</name>
    <dbReference type="NCBI Taxonomy" id="870476"/>
    <lineage>
        <taxon>Bacteria</taxon>
        <taxon>Pseudomonadati</taxon>
        <taxon>Pseudomonadota</taxon>
        <taxon>Alphaproteobacteria</taxon>
        <taxon>Sphingomonadales</taxon>
        <taxon>Sphingomonadaceae</taxon>
        <taxon>Sphingobium</taxon>
    </lineage>
</organism>
<evidence type="ECO:0000256" key="14">
    <source>
        <dbReference type="SAM" id="SignalP"/>
    </source>
</evidence>
<evidence type="ECO:0000256" key="13">
    <source>
        <dbReference type="RuleBase" id="RU003357"/>
    </source>
</evidence>
<keyword evidence="10 12" id="KW-0472">Membrane</keyword>
<keyword evidence="9 13" id="KW-0798">TonB box</keyword>
<evidence type="ECO:0000256" key="3">
    <source>
        <dbReference type="ARBA" id="ARBA00022452"/>
    </source>
</evidence>
<evidence type="ECO:0000256" key="12">
    <source>
        <dbReference type="PROSITE-ProRule" id="PRU01360"/>
    </source>
</evidence>
<dbReference type="GO" id="GO:0009279">
    <property type="term" value="C:cell outer membrane"/>
    <property type="evidence" value="ECO:0007669"/>
    <property type="project" value="UniProtKB-SubCell"/>
</dbReference>
<accession>A0A7W6FPE4</accession>
<dbReference type="SUPFAM" id="SSF56935">
    <property type="entry name" value="Porins"/>
    <property type="match status" value="1"/>
</dbReference>
<dbReference type="PANTHER" id="PTHR32552:SF68">
    <property type="entry name" value="FERRICHROME OUTER MEMBRANE TRANSPORTER_PHAGE RECEPTOR"/>
    <property type="match status" value="1"/>
</dbReference>
<dbReference type="InterPro" id="IPR012910">
    <property type="entry name" value="Plug_dom"/>
</dbReference>
<dbReference type="InterPro" id="IPR037066">
    <property type="entry name" value="Plug_dom_sf"/>
</dbReference>
<evidence type="ECO:0000256" key="11">
    <source>
        <dbReference type="ARBA" id="ARBA00023237"/>
    </source>
</evidence>
<dbReference type="PANTHER" id="PTHR32552">
    <property type="entry name" value="FERRICHROME IRON RECEPTOR-RELATED"/>
    <property type="match status" value="1"/>
</dbReference>
<keyword evidence="18" id="KW-1185">Reference proteome</keyword>
<dbReference type="InterPro" id="IPR036942">
    <property type="entry name" value="Beta-barrel_TonB_sf"/>
</dbReference>
<evidence type="ECO:0000313" key="17">
    <source>
        <dbReference type="EMBL" id="MBB3926006.1"/>
    </source>
</evidence>
<dbReference type="EMBL" id="JACIDT010000005">
    <property type="protein sequence ID" value="MBB3926006.1"/>
    <property type="molecule type" value="Genomic_DNA"/>
</dbReference>
<keyword evidence="17" id="KW-0675">Receptor</keyword>
<dbReference type="PROSITE" id="PS52016">
    <property type="entry name" value="TONB_DEPENDENT_REC_3"/>
    <property type="match status" value="1"/>
</dbReference>
<evidence type="ECO:0000259" key="15">
    <source>
        <dbReference type="Pfam" id="PF00593"/>
    </source>
</evidence>
<sequence>MKKALAFLMLGGIATLPAAALAEDASADADDGSAIVVKGQLVAATASAWSVTTLGTEEIREQALGQMDDYLRFVPGMAVRNLGMGGVANSIVIRGFGNGGHGGDLGAVIDGIPLNEAMSHADGYVDLNVVVPLELESLTVYRGPVSALYGNYNRGGLVRLDTRKGGDYLNADASMGSFGTGDLQMALGREWSGGTLNLTGQYFLSDGYRPQTDQERQTLSGRLGLDLSPGVTLALSGRYHHADAQNASYITAAQFETDPYGIDPAVQNDGARKHFGTARADLGIALSPSASLLGFAYGTRQDFTRWFSRPVSGAWRQREESYDRAIFGAGTSLNGTIAADWATEPIRYVVGVELFRERTDYMFYDGLDRRRRVSPALADRRTRLNSLSAFTEIQAPLHRLFDLSLGLRADRFTGGCAVRGPETGGDPCGRLRVIERLSPKIGLRSQLAEALQLRLGWAEGFALPNAFVKYATGGQPLDASVFRQTEIGVKLTPGEGLTLDAAAYRLTSSGEVRTVAPGIYENYGSTRNQGVEISAEWQATPRLWLRAVYGHTDTEVRKNGDPALIGNSVAGVPRDSANVDLRWQPIGGWELAGNWRYVGAYQVNAANSLQADPYDIVDLTLSHEGRAPFAYRAYVRVENVADTRYAASVSLIGGQTLFSPGAPRTVRAGIQITL</sequence>
<keyword evidence="3 12" id="KW-1134">Transmembrane beta strand</keyword>
<keyword evidence="7" id="KW-0408">Iron</keyword>
<name>A0A7W6FPE4_9SPHN</name>
<keyword evidence="2 12" id="KW-0813">Transport</keyword>
<protein>
    <submittedName>
        <fullName evidence="17">Outer membrane receptor protein involved in Fe transport</fullName>
    </submittedName>
</protein>
<evidence type="ECO:0000256" key="1">
    <source>
        <dbReference type="ARBA" id="ARBA00004571"/>
    </source>
</evidence>
<evidence type="ECO:0000256" key="8">
    <source>
        <dbReference type="ARBA" id="ARBA00023065"/>
    </source>
</evidence>
<feature type="chain" id="PRO_5031048723" evidence="14">
    <location>
        <begin position="23"/>
        <end position="674"/>
    </location>
</feature>
<dbReference type="AlphaFoldDB" id="A0A7W6FPE4"/>
<dbReference type="Gene3D" id="2.40.170.20">
    <property type="entry name" value="TonB-dependent receptor, beta-barrel domain"/>
    <property type="match status" value="1"/>
</dbReference>
<dbReference type="CDD" id="cd01347">
    <property type="entry name" value="ligand_gated_channel"/>
    <property type="match status" value="1"/>
</dbReference>
<keyword evidence="4" id="KW-0410">Iron transport</keyword>
<keyword evidence="11 12" id="KW-0998">Cell outer membrane</keyword>
<proteinExistence type="inferred from homology"/>
<keyword evidence="5 12" id="KW-0812">Transmembrane</keyword>
<dbReference type="InterPro" id="IPR039426">
    <property type="entry name" value="TonB-dep_rcpt-like"/>
</dbReference>
<gene>
    <name evidence="17" type="ORF">GGR43_001721</name>
</gene>
<keyword evidence="6 14" id="KW-0732">Signal</keyword>
<dbReference type="InterPro" id="IPR000531">
    <property type="entry name" value="Beta-barrel_TonB"/>
</dbReference>
<comment type="similarity">
    <text evidence="12 13">Belongs to the TonB-dependent receptor family.</text>
</comment>
<feature type="domain" description="TonB-dependent receptor-like beta-barrel" evidence="15">
    <location>
        <begin position="258"/>
        <end position="640"/>
    </location>
</feature>
<dbReference type="GO" id="GO:0015344">
    <property type="term" value="F:siderophore uptake transmembrane transporter activity"/>
    <property type="evidence" value="ECO:0007669"/>
    <property type="project" value="TreeGrafter"/>
</dbReference>
<dbReference type="Pfam" id="PF07715">
    <property type="entry name" value="Plug"/>
    <property type="match status" value="1"/>
</dbReference>
<evidence type="ECO:0000256" key="4">
    <source>
        <dbReference type="ARBA" id="ARBA00022496"/>
    </source>
</evidence>
<dbReference type="Gene3D" id="2.170.130.10">
    <property type="entry name" value="TonB-dependent receptor, plug domain"/>
    <property type="match status" value="1"/>
</dbReference>
<evidence type="ECO:0000259" key="16">
    <source>
        <dbReference type="Pfam" id="PF07715"/>
    </source>
</evidence>
<evidence type="ECO:0000256" key="9">
    <source>
        <dbReference type="ARBA" id="ARBA00023077"/>
    </source>
</evidence>
<comment type="caution">
    <text evidence="17">The sequence shown here is derived from an EMBL/GenBank/DDBJ whole genome shotgun (WGS) entry which is preliminary data.</text>
</comment>
<evidence type="ECO:0000256" key="6">
    <source>
        <dbReference type="ARBA" id="ARBA00022729"/>
    </source>
</evidence>
<keyword evidence="8" id="KW-0406">Ion transport</keyword>
<dbReference type="Proteomes" id="UP000571950">
    <property type="component" value="Unassembled WGS sequence"/>
</dbReference>
<reference evidence="17 18" key="1">
    <citation type="submission" date="2020-08" db="EMBL/GenBank/DDBJ databases">
        <title>Genomic Encyclopedia of Type Strains, Phase IV (KMG-IV): sequencing the most valuable type-strain genomes for metagenomic binning, comparative biology and taxonomic classification.</title>
        <authorList>
            <person name="Goeker M."/>
        </authorList>
    </citation>
    <scope>NUCLEOTIDE SEQUENCE [LARGE SCALE GENOMIC DNA]</scope>
    <source>
        <strain evidence="17 18">DSM 26189</strain>
    </source>
</reference>
<evidence type="ECO:0000256" key="7">
    <source>
        <dbReference type="ARBA" id="ARBA00023004"/>
    </source>
</evidence>
<evidence type="ECO:0000256" key="10">
    <source>
        <dbReference type="ARBA" id="ARBA00023136"/>
    </source>
</evidence>
<evidence type="ECO:0000256" key="5">
    <source>
        <dbReference type="ARBA" id="ARBA00022692"/>
    </source>
</evidence>
<evidence type="ECO:0000256" key="2">
    <source>
        <dbReference type="ARBA" id="ARBA00022448"/>
    </source>
</evidence>
<dbReference type="RefSeq" id="WP_188071564.1">
    <property type="nucleotide sequence ID" value="NZ_BSPS01000004.1"/>
</dbReference>
<dbReference type="Pfam" id="PF00593">
    <property type="entry name" value="TonB_dep_Rec_b-barrel"/>
    <property type="match status" value="1"/>
</dbReference>
<evidence type="ECO:0000313" key="18">
    <source>
        <dbReference type="Proteomes" id="UP000571950"/>
    </source>
</evidence>